<evidence type="ECO:0000256" key="5">
    <source>
        <dbReference type="ARBA" id="ARBA00023163"/>
    </source>
</evidence>
<dbReference type="SMART" id="SM00382">
    <property type="entry name" value="AAA"/>
    <property type="match status" value="1"/>
</dbReference>
<reference evidence="7 8" key="1">
    <citation type="journal article" date="2011" name="EMBO J.">
        <title>Structural diversity of bacterial flagellar motors.</title>
        <authorList>
            <person name="Chen S."/>
            <person name="Beeby M."/>
            <person name="Murphy G.E."/>
            <person name="Leadbetter J.R."/>
            <person name="Hendrixson D.R."/>
            <person name="Briegel A."/>
            <person name="Li Z."/>
            <person name="Shi J."/>
            <person name="Tocheva E.I."/>
            <person name="Muller A."/>
            <person name="Dobro M.J."/>
            <person name="Jensen G.J."/>
        </authorList>
    </citation>
    <scope>NUCLEOTIDE SEQUENCE [LARGE SCALE GENOMIC DNA]</scope>
    <source>
        <strain evidence="7 8">DSM 6540</strain>
    </source>
</reference>
<dbReference type="InterPro" id="IPR025944">
    <property type="entry name" value="Sigma_54_int_dom_CS"/>
</dbReference>
<dbReference type="PANTHER" id="PTHR32071:SF74">
    <property type="entry name" value="TRANSCRIPTIONAL ACTIVATOR ROCR"/>
    <property type="match status" value="1"/>
</dbReference>
<dbReference type="RefSeq" id="WP_004094636.1">
    <property type="nucleotide sequence ID" value="NZ_AFGF01000065.1"/>
</dbReference>
<accession>F7NI00</accession>
<sequence length="499" mass="55810">MVRTRNGRHNREDGVKRNALQDRLMENQQKILLYETILEHLDVGIHVINQCGETVVYNATMSKLECCNADEMLDKNLLSAMPHLTEDTSTLFTALRTGRALNNRQQTYINAHGQQVVTVNSTTPLQIGGRVFGALEIAKDITFIQELAETVMNLQEKLFHCKKGTVSNGHHPNTRYVITDILGESAAMKTALSYAVRAARTASNILIYGETGTGKELFAQSIHNLSPRKNQPFVAINCAALPEQLLEGLLFGTTKGAFTGAVDRPGLFEQASGGTLLLDELNSMNLNLQAKLLRVLQENSLRRVGGVNEVPINVRVIGTMNMEPAEAIQEKRLREDLFYRLGVMTINTPPLRDRKEDIAAYTAAFIGKYNPLLGIRVQGIAAEVKDVFRRYAWPGNVRELQHAIEGAMNLIDDEAEIQFHHLPMAFRANLVDALQLKRENLRQELMSFDRPLTDQREAMEKKLIAAALAVAGDNITKAAERLGLTRQVLQYKLKKYKLK</sequence>
<dbReference type="Gene3D" id="1.10.8.60">
    <property type="match status" value="1"/>
</dbReference>
<dbReference type="SUPFAM" id="SSF46689">
    <property type="entry name" value="Homeodomain-like"/>
    <property type="match status" value="1"/>
</dbReference>
<evidence type="ECO:0000256" key="1">
    <source>
        <dbReference type="ARBA" id="ARBA00022741"/>
    </source>
</evidence>
<evidence type="ECO:0000256" key="3">
    <source>
        <dbReference type="ARBA" id="ARBA00023015"/>
    </source>
</evidence>
<dbReference type="EMBL" id="AFGF01000065">
    <property type="protein sequence ID" value="EGO64307.1"/>
    <property type="molecule type" value="Genomic_DNA"/>
</dbReference>
<dbReference type="Gene3D" id="3.30.450.20">
    <property type="entry name" value="PAS domain"/>
    <property type="match status" value="1"/>
</dbReference>
<dbReference type="InterPro" id="IPR002197">
    <property type="entry name" value="HTH_Fis"/>
</dbReference>
<dbReference type="SUPFAM" id="SSF55785">
    <property type="entry name" value="PYP-like sensor domain (PAS domain)"/>
    <property type="match status" value="1"/>
</dbReference>
<dbReference type="InterPro" id="IPR003593">
    <property type="entry name" value="AAA+_ATPase"/>
</dbReference>
<gene>
    <name evidence="7" type="ORF">ALO_08490</name>
</gene>
<proteinExistence type="predicted"/>
<dbReference type="CDD" id="cd00009">
    <property type="entry name" value="AAA"/>
    <property type="match status" value="1"/>
</dbReference>
<dbReference type="PANTHER" id="PTHR32071">
    <property type="entry name" value="TRANSCRIPTIONAL REGULATORY PROTEIN"/>
    <property type="match status" value="1"/>
</dbReference>
<dbReference type="PROSITE" id="PS00676">
    <property type="entry name" value="SIGMA54_INTERACT_2"/>
    <property type="match status" value="1"/>
</dbReference>
<dbReference type="NCBIfam" id="TIGR00229">
    <property type="entry name" value="sensory_box"/>
    <property type="match status" value="1"/>
</dbReference>
<keyword evidence="5" id="KW-0804">Transcription</keyword>
<dbReference type="Pfam" id="PF00158">
    <property type="entry name" value="Sigma54_activat"/>
    <property type="match status" value="1"/>
</dbReference>
<protein>
    <submittedName>
        <fullName evidence="7">PAS modulated sigma54 specific transcriptional regulator, Fis family protein</fullName>
    </submittedName>
</protein>
<dbReference type="STRING" id="1009370.ALO_08490"/>
<evidence type="ECO:0000313" key="8">
    <source>
        <dbReference type="Proteomes" id="UP000003240"/>
    </source>
</evidence>
<evidence type="ECO:0000313" key="7">
    <source>
        <dbReference type="EMBL" id="EGO64307.1"/>
    </source>
</evidence>
<dbReference type="Pfam" id="PF25601">
    <property type="entry name" value="AAA_lid_14"/>
    <property type="match status" value="1"/>
</dbReference>
<dbReference type="InterPro" id="IPR025662">
    <property type="entry name" value="Sigma_54_int_dom_ATP-bd_1"/>
</dbReference>
<dbReference type="PROSITE" id="PS50045">
    <property type="entry name" value="SIGMA54_INTERACT_4"/>
    <property type="match status" value="1"/>
</dbReference>
<dbReference type="AlphaFoldDB" id="F7NI00"/>
<keyword evidence="3" id="KW-0805">Transcription regulation</keyword>
<dbReference type="OrthoDB" id="9803970at2"/>
<dbReference type="eggNOG" id="COG3829">
    <property type="taxonomic scope" value="Bacteria"/>
</dbReference>
<keyword evidence="4" id="KW-0238">DNA-binding</keyword>
<dbReference type="PROSITE" id="PS00688">
    <property type="entry name" value="SIGMA54_INTERACT_3"/>
    <property type="match status" value="1"/>
</dbReference>
<organism evidence="7 8">
    <name type="scientific">Acetonema longum DSM 6540</name>
    <dbReference type="NCBI Taxonomy" id="1009370"/>
    <lineage>
        <taxon>Bacteria</taxon>
        <taxon>Bacillati</taxon>
        <taxon>Bacillota</taxon>
        <taxon>Negativicutes</taxon>
        <taxon>Acetonemataceae</taxon>
        <taxon>Acetonema</taxon>
    </lineage>
</organism>
<dbReference type="InterPro" id="IPR002078">
    <property type="entry name" value="Sigma_54_int"/>
</dbReference>
<keyword evidence="1" id="KW-0547">Nucleotide-binding</keyword>
<keyword evidence="2" id="KW-0067">ATP-binding</keyword>
<dbReference type="GO" id="GO:0005524">
    <property type="term" value="F:ATP binding"/>
    <property type="evidence" value="ECO:0007669"/>
    <property type="project" value="UniProtKB-KW"/>
</dbReference>
<dbReference type="InterPro" id="IPR025943">
    <property type="entry name" value="Sigma_54_int_dom_ATP-bd_2"/>
</dbReference>
<evidence type="ECO:0000256" key="2">
    <source>
        <dbReference type="ARBA" id="ARBA00022840"/>
    </source>
</evidence>
<dbReference type="InterPro" id="IPR035965">
    <property type="entry name" value="PAS-like_dom_sf"/>
</dbReference>
<dbReference type="SUPFAM" id="SSF52540">
    <property type="entry name" value="P-loop containing nucleoside triphosphate hydrolases"/>
    <property type="match status" value="1"/>
</dbReference>
<evidence type="ECO:0000259" key="6">
    <source>
        <dbReference type="PROSITE" id="PS50045"/>
    </source>
</evidence>
<dbReference type="Gene3D" id="1.10.10.60">
    <property type="entry name" value="Homeodomain-like"/>
    <property type="match status" value="1"/>
</dbReference>
<dbReference type="InterPro" id="IPR009057">
    <property type="entry name" value="Homeodomain-like_sf"/>
</dbReference>
<keyword evidence="8" id="KW-1185">Reference proteome</keyword>
<dbReference type="InterPro" id="IPR058031">
    <property type="entry name" value="AAA_lid_NorR"/>
</dbReference>
<dbReference type="FunFam" id="3.40.50.300:FF:000006">
    <property type="entry name" value="DNA-binding transcriptional regulator NtrC"/>
    <property type="match status" value="1"/>
</dbReference>
<feature type="domain" description="Sigma-54 factor interaction" evidence="6">
    <location>
        <begin position="181"/>
        <end position="409"/>
    </location>
</feature>
<dbReference type="Gene3D" id="3.40.50.300">
    <property type="entry name" value="P-loop containing nucleotide triphosphate hydrolases"/>
    <property type="match status" value="1"/>
</dbReference>
<dbReference type="GO" id="GO:0043565">
    <property type="term" value="F:sequence-specific DNA binding"/>
    <property type="evidence" value="ECO:0007669"/>
    <property type="project" value="InterPro"/>
</dbReference>
<name>F7NI00_9FIRM</name>
<comment type="caution">
    <text evidence="7">The sequence shown here is derived from an EMBL/GenBank/DDBJ whole genome shotgun (WGS) entry which is preliminary data.</text>
</comment>
<evidence type="ECO:0000256" key="4">
    <source>
        <dbReference type="ARBA" id="ARBA00023125"/>
    </source>
</evidence>
<dbReference type="InterPro" id="IPR027417">
    <property type="entry name" value="P-loop_NTPase"/>
</dbReference>
<dbReference type="PRINTS" id="PR01590">
    <property type="entry name" value="HTHFIS"/>
</dbReference>
<dbReference type="PROSITE" id="PS00675">
    <property type="entry name" value="SIGMA54_INTERACT_1"/>
    <property type="match status" value="1"/>
</dbReference>
<dbReference type="Pfam" id="PF02954">
    <property type="entry name" value="HTH_8"/>
    <property type="match status" value="1"/>
</dbReference>
<dbReference type="GO" id="GO:0006355">
    <property type="term" value="P:regulation of DNA-templated transcription"/>
    <property type="evidence" value="ECO:0007669"/>
    <property type="project" value="InterPro"/>
</dbReference>
<dbReference type="InterPro" id="IPR000014">
    <property type="entry name" value="PAS"/>
</dbReference>
<dbReference type="Proteomes" id="UP000003240">
    <property type="component" value="Unassembled WGS sequence"/>
</dbReference>